<dbReference type="EMBL" id="CP154795">
    <property type="protein sequence ID" value="XAN06938.1"/>
    <property type="molecule type" value="Genomic_DNA"/>
</dbReference>
<sequence length="190" mass="21460">MARYAFDGETVTLYLTNGDVELLDSLSEQLIELLVDSAPASPEVDPDDPFSMWEADLAHEPEDSEPPEDPALQRLFPNPYPNDARAAFDFRRYTESDNRRAKIEDARTLRRGLAEAPPIRLPKDQVDPWLRTLNALRLVLASRLGIDDEKAMDELHEADDSDPRALMLGVMDWLAYLQGVIIELVMPGLE</sequence>
<organism evidence="2 3">
    <name type="scientific">Ammonicoccus fulvus</name>
    <dbReference type="NCBI Taxonomy" id="3138240"/>
    <lineage>
        <taxon>Bacteria</taxon>
        <taxon>Bacillati</taxon>
        <taxon>Actinomycetota</taxon>
        <taxon>Actinomycetes</taxon>
        <taxon>Propionibacteriales</taxon>
        <taxon>Propionibacteriaceae</taxon>
        <taxon>Ammonicoccus</taxon>
    </lineage>
</organism>
<reference evidence="2 3" key="1">
    <citation type="submission" date="2024-04" db="EMBL/GenBank/DDBJ databases">
        <title>Isolation of an actinomycete strain from pig manure.</title>
        <authorList>
            <person name="Gong T."/>
            <person name="Yu Z."/>
            <person name="An M."/>
            <person name="Wei C."/>
            <person name="Yang W."/>
            <person name="Liu L."/>
        </authorList>
    </citation>
    <scope>NUCLEOTIDE SEQUENCE [LARGE SCALE GENOMIC DNA]</scope>
    <source>
        <strain evidence="2 3">ZF39</strain>
    </source>
</reference>
<proteinExistence type="predicted"/>
<protein>
    <submittedName>
        <fullName evidence="2">DUF2017 domain-containing protein</fullName>
    </submittedName>
</protein>
<dbReference type="RefSeq" id="WP_425308380.1">
    <property type="nucleotide sequence ID" value="NZ_CP154795.1"/>
</dbReference>
<gene>
    <name evidence="2" type="ORF">AADG42_06350</name>
</gene>
<keyword evidence="3" id="KW-1185">Reference proteome</keyword>
<evidence type="ECO:0000313" key="3">
    <source>
        <dbReference type="Proteomes" id="UP001442841"/>
    </source>
</evidence>
<name>A0ABZ3FLL2_9ACTN</name>
<accession>A0ABZ3FLL2</accession>
<dbReference type="Pfam" id="PF09438">
    <property type="entry name" value="DUF2017"/>
    <property type="match status" value="1"/>
</dbReference>
<evidence type="ECO:0000313" key="2">
    <source>
        <dbReference type="EMBL" id="XAN06938.1"/>
    </source>
</evidence>
<dbReference type="Proteomes" id="UP001442841">
    <property type="component" value="Chromosome"/>
</dbReference>
<feature type="region of interest" description="Disordered" evidence="1">
    <location>
        <begin position="59"/>
        <end position="78"/>
    </location>
</feature>
<dbReference type="InterPro" id="IPR018561">
    <property type="entry name" value="AosR"/>
</dbReference>
<evidence type="ECO:0000256" key="1">
    <source>
        <dbReference type="SAM" id="MobiDB-lite"/>
    </source>
</evidence>